<keyword evidence="3 5" id="KW-1133">Transmembrane helix</keyword>
<gene>
    <name evidence="6" type="ORF">SAMN05660235_01420</name>
</gene>
<keyword evidence="1 5" id="KW-1003">Cell membrane</keyword>
<reference evidence="7" key="1">
    <citation type="submission" date="2016-10" db="EMBL/GenBank/DDBJ databases">
        <authorList>
            <person name="Varghese N."/>
            <person name="Submissions S."/>
        </authorList>
    </citation>
    <scope>NUCLEOTIDE SEQUENCE [LARGE SCALE GENOMIC DNA]</scope>
    <source>
        <strain evidence="7">DSM 23256</strain>
    </source>
</reference>
<name>A0A1G7KR41_9FIRM</name>
<proteinExistence type="inferred from homology"/>
<dbReference type="AlphaFoldDB" id="A0A1G7KR41"/>
<keyword evidence="7" id="KW-1185">Reference proteome</keyword>
<dbReference type="EMBL" id="FNBU01000009">
    <property type="protein sequence ID" value="SDF39219.1"/>
    <property type="molecule type" value="Genomic_DNA"/>
</dbReference>
<keyword evidence="6" id="KW-0969">Cilium</keyword>
<dbReference type="InterPro" id="IPR022781">
    <property type="entry name" value="Flagellar_biosynth_FliO"/>
</dbReference>
<evidence type="ECO:0000256" key="5">
    <source>
        <dbReference type="RuleBase" id="RU362064"/>
    </source>
</evidence>
<keyword evidence="6" id="KW-0282">Flagellum</keyword>
<organism evidence="6 7">
    <name type="scientific">Sporolituus thermophilus DSM 23256</name>
    <dbReference type="NCBI Taxonomy" id="1123285"/>
    <lineage>
        <taxon>Bacteria</taxon>
        <taxon>Bacillati</taxon>
        <taxon>Bacillota</taxon>
        <taxon>Negativicutes</taxon>
        <taxon>Selenomonadales</taxon>
        <taxon>Sporomusaceae</taxon>
        <taxon>Sporolituus</taxon>
    </lineage>
</organism>
<dbReference type="GO" id="GO:0005886">
    <property type="term" value="C:plasma membrane"/>
    <property type="evidence" value="ECO:0007669"/>
    <property type="project" value="UniProtKB-SubCell"/>
</dbReference>
<dbReference type="STRING" id="1123285.SAMN05660235_01420"/>
<dbReference type="Pfam" id="PF04347">
    <property type="entry name" value="FliO"/>
    <property type="match status" value="1"/>
</dbReference>
<keyword evidence="6" id="KW-0966">Cell projection</keyword>
<evidence type="ECO:0000256" key="2">
    <source>
        <dbReference type="ARBA" id="ARBA00022692"/>
    </source>
</evidence>
<evidence type="ECO:0000256" key="3">
    <source>
        <dbReference type="ARBA" id="ARBA00022989"/>
    </source>
</evidence>
<feature type="transmembrane region" description="Helical" evidence="5">
    <location>
        <begin position="54"/>
        <end position="73"/>
    </location>
</feature>
<evidence type="ECO:0000313" key="7">
    <source>
        <dbReference type="Proteomes" id="UP000243333"/>
    </source>
</evidence>
<sequence>MIYMVKLNNSCAVFLILILIVLAVGGQAWAQEPDGEFLKYKAPDPPSTSVLSTLAYVFSLIVVFLVVIALAYFTSWFLGQKFGGYAVAGDHKILATLPLGPGKAVYVVDIAGKVLVLGVTDHSINLLQEITSAEDIEKLRSRPGVAGSDGFNLVLRRQMAALQQMSGKFPVVFGSDRLSQSDEKTKK</sequence>
<evidence type="ECO:0000256" key="4">
    <source>
        <dbReference type="ARBA" id="ARBA00023136"/>
    </source>
</evidence>
<dbReference type="NCBIfam" id="TIGR03500">
    <property type="entry name" value="FliO_TIGR"/>
    <property type="match status" value="1"/>
</dbReference>
<dbReference type="GO" id="GO:0009425">
    <property type="term" value="C:bacterial-type flagellum basal body"/>
    <property type="evidence" value="ECO:0007669"/>
    <property type="project" value="UniProtKB-SubCell"/>
</dbReference>
<comment type="similarity">
    <text evidence="5">Belongs to the FliO/MopB family.</text>
</comment>
<dbReference type="Proteomes" id="UP000243333">
    <property type="component" value="Unassembled WGS sequence"/>
</dbReference>
<keyword evidence="2 5" id="KW-0812">Transmembrane</keyword>
<evidence type="ECO:0000256" key="1">
    <source>
        <dbReference type="ARBA" id="ARBA00022475"/>
    </source>
</evidence>
<keyword evidence="4 5" id="KW-0472">Membrane</keyword>
<comment type="subcellular location">
    <subcellularLocation>
        <location evidence="5">Cell membrane</location>
    </subcellularLocation>
    <subcellularLocation>
        <location evidence="5">Bacterial flagellum basal body</location>
    </subcellularLocation>
</comment>
<protein>
    <recommendedName>
        <fullName evidence="5">Flagellar protein</fullName>
    </recommendedName>
</protein>
<accession>A0A1G7KR41</accession>
<evidence type="ECO:0000313" key="6">
    <source>
        <dbReference type="EMBL" id="SDF39219.1"/>
    </source>
</evidence>
<keyword evidence="5" id="KW-0975">Bacterial flagellum</keyword>
<dbReference type="GO" id="GO:0044781">
    <property type="term" value="P:bacterial-type flagellum organization"/>
    <property type="evidence" value="ECO:0007669"/>
    <property type="project" value="UniProtKB-UniRule"/>
</dbReference>